<dbReference type="InterPro" id="IPR023809">
    <property type="entry name" value="Thiopep_bacteriocin_synth_dom"/>
</dbReference>
<name>A0ABS6XRR2_9FLAO</name>
<keyword evidence="4" id="KW-1185">Reference proteome</keyword>
<comment type="caution">
    <text evidence="3">The sequence shown here is derived from an EMBL/GenBank/DDBJ whole genome shotgun (WGS) entry which is preliminary data.</text>
</comment>
<accession>A0ABS6XRR2</accession>
<evidence type="ECO:0000259" key="2">
    <source>
        <dbReference type="Pfam" id="PF14028"/>
    </source>
</evidence>
<dbReference type="InterPro" id="IPR006827">
    <property type="entry name" value="Lant_deHydtase_N"/>
</dbReference>
<feature type="domain" description="Lantibiotic dehydratase N-terminal" evidence="1">
    <location>
        <begin position="34"/>
        <end position="188"/>
    </location>
</feature>
<protein>
    <submittedName>
        <fullName evidence="3">Lantibiotic dehydratase</fullName>
    </submittedName>
</protein>
<dbReference type="RefSeq" id="WP_219315862.1">
    <property type="nucleotide sequence ID" value="NZ_JAHWYN010000002.1"/>
</dbReference>
<feature type="domain" description="Thiopeptide-type bacteriocin biosynthesis" evidence="2">
    <location>
        <begin position="699"/>
        <end position="941"/>
    </location>
</feature>
<reference evidence="3 4" key="1">
    <citation type="submission" date="2021-07" db="EMBL/GenBank/DDBJ databases">
        <title>Flavobacterium sp. nov. isolated from sediment on the Taihu Lake.</title>
        <authorList>
            <person name="Qu J.-H."/>
        </authorList>
    </citation>
    <scope>NUCLEOTIDE SEQUENCE [LARGE SCALE GENOMIC DNA]</scope>
    <source>
        <strain evidence="3 4">NAS39</strain>
    </source>
</reference>
<organism evidence="3 4">
    <name type="scientific">Flavobacterium taihuense</name>
    <dbReference type="NCBI Taxonomy" id="2857508"/>
    <lineage>
        <taxon>Bacteria</taxon>
        <taxon>Pseudomonadati</taxon>
        <taxon>Bacteroidota</taxon>
        <taxon>Flavobacteriia</taxon>
        <taxon>Flavobacteriales</taxon>
        <taxon>Flavobacteriaceae</taxon>
        <taxon>Flavobacterium</taxon>
    </lineage>
</organism>
<gene>
    <name evidence="3" type="ORF">KZH69_02390</name>
</gene>
<dbReference type="NCBIfam" id="TIGR03891">
    <property type="entry name" value="thiopep_ocin"/>
    <property type="match status" value="1"/>
</dbReference>
<proteinExistence type="predicted"/>
<evidence type="ECO:0000313" key="4">
    <source>
        <dbReference type="Proteomes" id="UP000812031"/>
    </source>
</evidence>
<feature type="domain" description="Lantibiotic dehydratase N-terminal" evidence="1">
    <location>
        <begin position="412"/>
        <end position="629"/>
    </location>
</feature>
<dbReference type="EMBL" id="JAHWYN010000002">
    <property type="protein sequence ID" value="MBW4359324.1"/>
    <property type="molecule type" value="Genomic_DNA"/>
</dbReference>
<evidence type="ECO:0000259" key="1">
    <source>
        <dbReference type="Pfam" id="PF04738"/>
    </source>
</evidence>
<dbReference type="Proteomes" id="UP000812031">
    <property type="component" value="Unassembled WGS sequence"/>
</dbReference>
<dbReference type="Pfam" id="PF04738">
    <property type="entry name" value="Lant_dehydr_N"/>
    <property type="match status" value="2"/>
</dbReference>
<sequence>MIFFNTIVKRVTNFSVQSYEEHKDNLSIFFENNELFNLCILTSSGSLYNDVNKNKSEKTDGSLYNYFVRAHFNPTPFGVFNSVGVLKWGNETAITKADSLSLMVKHDNLFVSSRINESIDDNWSHLSYCSNPSIYFLNNKKIGFYNSKNQVNNRIEISYTEIDVDEDLLWLISQFKNGKRIDVVLEDLILQGFERVEVESFLLQTIDTGLIIEIFLFNSYANKLYNPYSPYFSGLIAQKQHLLKTKKDIVTFSQAYIKEQNILFEKNKSPKDFYAINSFDLEAGILNINIQDKVKKYIDFAVHYNAQSTAINDNLGKFIKKVQAKFNESFVPINTLFNPYCGISYSSIKTENELKLHKDIEMKILASTGNSLFLDLPTEENIEIKASKLPATFNVVLETLICKISGESIIYVHSLGDPSALNIISRFSDITSDACQDIVNYEKEANKNKIIADINCVGNYRSINIAPTQQLYDYCLPINTAYNEKNNPVLLDDIYVHLHNNNFSLVSKKHQKEVLPKKVSAINSRLLESDIYNFLCDYEYYNQEIYAVNFNFNAYGLRLPYVPRIYLEKGVLLFPAQILLVYNNFSLKEFINHLNEKIKEHSFSKKIIISESHREVLLDTENANCLALLYDKVKSSKHIYVSECLYDFFDPEITSGTENFAHELIVSVKNSHFTRQSVDYTKMNISVIESQNTAVVSDWLYLELFCNTYADSEIFNVVYNKIILENKAYQFFFVNYANPDRHLRLRFKTDSIENKQYIITVVQELKLRSIISNYHILPYEQEIHRYGGAKMMELSETIFDIDSRDFLSNISNKDLDDNASRIISILKIKNYLDFLDYSLDEMILYCDTSINNYSKEFELTSQLRKEFNKEYASIRSEIDTCEYRSFFKDEFLKEAFLKQLDESETNKFSYTWLLIHMSMNRHFNVKQRFNEFKSYYLTKCYLNQIKFMNNPTVKSEVMV</sequence>
<evidence type="ECO:0000313" key="3">
    <source>
        <dbReference type="EMBL" id="MBW4359324.1"/>
    </source>
</evidence>
<dbReference type="Pfam" id="PF14028">
    <property type="entry name" value="Lant_dehydr_C"/>
    <property type="match status" value="1"/>
</dbReference>